<name>A0A382F145_9ZZZZ</name>
<dbReference type="PANTHER" id="PTHR42850:SF2">
    <property type="entry name" value="BLL5683 PROTEIN"/>
    <property type="match status" value="1"/>
</dbReference>
<dbReference type="PIRSF" id="PIRSF000883">
    <property type="entry name" value="Pesterase_MJ0912"/>
    <property type="match status" value="1"/>
</dbReference>
<dbReference type="InterPro" id="IPR029052">
    <property type="entry name" value="Metallo-depent_PP-like"/>
</dbReference>
<dbReference type="GO" id="GO:0005737">
    <property type="term" value="C:cytoplasm"/>
    <property type="evidence" value="ECO:0007669"/>
    <property type="project" value="TreeGrafter"/>
</dbReference>
<dbReference type="PANTHER" id="PTHR42850">
    <property type="entry name" value="METALLOPHOSPHOESTERASE"/>
    <property type="match status" value="1"/>
</dbReference>
<evidence type="ECO:0000259" key="1">
    <source>
        <dbReference type="Pfam" id="PF12850"/>
    </source>
</evidence>
<dbReference type="SUPFAM" id="SSF56300">
    <property type="entry name" value="Metallo-dependent phosphatases"/>
    <property type="match status" value="1"/>
</dbReference>
<gene>
    <name evidence="2" type="ORF">METZ01_LOCUS209582</name>
</gene>
<protein>
    <recommendedName>
        <fullName evidence="1">Calcineurin-like phosphoesterase domain-containing protein</fullName>
    </recommendedName>
</protein>
<dbReference type="InterPro" id="IPR011152">
    <property type="entry name" value="Pesterase_MJ0912"/>
</dbReference>
<reference evidence="2" key="1">
    <citation type="submission" date="2018-05" db="EMBL/GenBank/DDBJ databases">
        <authorList>
            <person name="Lanie J.A."/>
            <person name="Ng W.-L."/>
            <person name="Kazmierczak K.M."/>
            <person name="Andrzejewski T.M."/>
            <person name="Davidsen T.M."/>
            <person name="Wayne K.J."/>
            <person name="Tettelin H."/>
            <person name="Glass J.I."/>
            <person name="Rusch D."/>
            <person name="Podicherti R."/>
            <person name="Tsui H.-C.T."/>
            <person name="Winkler M.E."/>
        </authorList>
    </citation>
    <scope>NUCLEOTIDE SEQUENCE</scope>
</reference>
<evidence type="ECO:0000313" key="2">
    <source>
        <dbReference type="EMBL" id="SVB56728.1"/>
    </source>
</evidence>
<feature type="domain" description="Calcineurin-like phosphoesterase" evidence="1">
    <location>
        <begin position="6"/>
        <end position="211"/>
    </location>
</feature>
<dbReference type="AlphaFoldDB" id="A0A382F145"/>
<sequence length="257" mass="29630">MSKKTFAIITDIHANTESLKSALSVISNRDDVDQIICLGDCFPLGPNPKESLELLSSIKDCIYIRGNHDRYILERLWEQEQPTLEGMDPYDPICQEIVQNIKWASQRVGNKGVDFIKTMHVAHREIIEGTLVEFTHAWYQRDDQPPTIEEASNWKDHVIAKNDSLKQFIFIHGHTHIPRHDKENNLLILCPGATGLPFDENTFGSVGFLTVGDSVNWEVHRYKYDTEKVIQQLEDNKPPFYRNLQNTLRYAGIRNDI</sequence>
<dbReference type="EMBL" id="UINC01047443">
    <property type="protein sequence ID" value="SVB56728.1"/>
    <property type="molecule type" value="Genomic_DNA"/>
</dbReference>
<dbReference type="Pfam" id="PF12850">
    <property type="entry name" value="Metallophos_2"/>
    <property type="match status" value="1"/>
</dbReference>
<accession>A0A382F145</accession>
<dbReference type="CDD" id="cd00838">
    <property type="entry name" value="MPP_superfamily"/>
    <property type="match status" value="1"/>
</dbReference>
<dbReference type="InterPro" id="IPR050126">
    <property type="entry name" value="Ap4A_hydrolase"/>
</dbReference>
<dbReference type="InterPro" id="IPR024654">
    <property type="entry name" value="Calcineurin-like_PHP_lpxH"/>
</dbReference>
<organism evidence="2">
    <name type="scientific">marine metagenome</name>
    <dbReference type="NCBI Taxonomy" id="408172"/>
    <lineage>
        <taxon>unclassified sequences</taxon>
        <taxon>metagenomes</taxon>
        <taxon>ecological metagenomes</taxon>
    </lineage>
</organism>
<dbReference type="Gene3D" id="3.60.21.10">
    <property type="match status" value="1"/>
</dbReference>
<proteinExistence type="predicted"/>
<dbReference type="GO" id="GO:0016791">
    <property type="term" value="F:phosphatase activity"/>
    <property type="evidence" value="ECO:0007669"/>
    <property type="project" value="TreeGrafter"/>
</dbReference>